<evidence type="ECO:0008006" key="4">
    <source>
        <dbReference type="Google" id="ProtNLM"/>
    </source>
</evidence>
<evidence type="ECO:0000313" key="3">
    <source>
        <dbReference type="Proteomes" id="UP000001542"/>
    </source>
</evidence>
<keyword evidence="1" id="KW-0175">Coiled coil</keyword>
<feature type="coiled-coil region" evidence="1">
    <location>
        <begin position="278"/>
        <end position="305"/>
    </location>
</feature>
<proteinExistence type="predicted"/>
<sequence length="482" mass="55384">MSEVSSKAPPYLIQYGSKQIIVDNPNNFAQTSQQFKIYYSQNPSKLVLPESEEYSFKTLQLLVNACQGRPFSCTLDNVFEFRKLAVDWKVDTLVQYCDNYIQKTKISELTVDEVFEKLDEAIASNDKDQRKIAIRNAVAQFKKVITDPQQRLRNYDTDVITEIYRDVNPNGRNSDLFANFVIEFFRANPAKATTLFPRLNFDRLSGSQYGVIFQPDAIEVSMNYYNAYALSDAHKELRTALNTVDATAKQAVKQNRQKYEKKFATIFEQTKANRRSDLNKLRLRLVQQNEDLNDLAEVLENQKALLVDCVKIAHRAPSSAEYLKKSQEDILNMIVESKEKLLDQIKQDAEDSAKTLQALLDDSQKEIEKQTAGKSIVAPDVYSGIENYQGRIGDINHGLASCARQLREVQATMMAKIIRDNYKGNEYLRVVRDNNNNLLAYKIFDEYPDLVWNLSKKEVSDAEKRIIVPIETKVDKLCQIRK</sequence>
<reference evidence="2" key="2">
    <citation type="journal article" date="2007" name="Science">
        <title>Draft genome sequence of the sexually transmitted pathogen Trichomonas vaginalis.</title>
        <authorList>
            <person name="Carlton J.M."/>
            <person name="Hirt R.P."/>
            <person name="Silva J.C."/>
            <person name="Delcher A.L."/>
            <person name="Schatz M."/>
            <person name="Zhao Q."/>
            <person name="Wortman J.R."/>
            <person name="Bidwell S.L."/>
            <person name="Alsmark U.C.M."/>
            <person name="Besteiro S."/>
            <person name="Sicheritz-Ponten T."/>
            <person name="Noel C.J."/>
            <person name="Dacks J.B."/>
            <person name="Foster P.G."/>
            <person name="Simillion C."/>
            <person name="Van de Peer Y."/>
            <person name="Miranda-Saavedra D."/>
            <person name="Barton G.J."/>
            <person name="Westrop G.D."/>
            <person name="Mueller S."/>
            <person name="Dessi D."/>
            <person name="Fiori P.L."/>
            <person name="Ren Q."/>
            <person name="Paulsen I."/>
            <person name="Zhang H."/>
            <person name="Bastida-Corcuera F.D."/>
            <person name="Simoes-Barbosa A."/>
            <person name="Brown M.T."/>
            <person name="Hayes R.D."/>
            <person name="Mukherjee M."/>
            <person name="Okumura C.Y."/>
            <person name="Schneider R."/>
            <person name="Smith A.J."/>
            <person name="Vanacova S."/>
            <person name="Villalvazo M."/>
            <person name="Haas B.J."/>
            <person name="Pertea M."/>
            <person name="Feldblyum T.V."/>
            <person name="Utterback T.R."/>
            <person name="Shu C.L."/>
            <person name="Osoegawa K."/>
            <person name="de Jong P.J."/>
            <person name="Hrdy I."/>
            <person name="Horvathova L."/>
            <person name="Zubacova Z."/>
            <person name="Dolezal P."/>
            <person name="Malik S.B."/>
            <person name="Logsdon J.M. Jr."/>
            <person name="Henze K."/>
            <person name="Gupta A."/>
            <person name="Wang C.C."/>
            <person name="Dunne R.L."/>
            <person name="Upcroft J.A."/>
            <person name="Upcroft P."/>
            <person name="White O."/>
            <person name="Salzberg S.L."/>
            <person name="Tang P."/>
            <person name="Chiu C.-H."/>
            <person name="Lee Y.-S."/>
            <person name="Embley T.M."/>
            <person name="Coombs G.H."/>
            <person name="Mottram J.C."/>
            <person name="Tachezy J."/>
            <person name="Fraser-Liggett C.M."/>
            <person name="Johnson P.J."/>
        </authorList>
    </citation>
    <scope>NUCLEOTIDE SEQUENCE [LARGE SCALE GENOMIC DNA]</scope>
    <source>
        <strain evidence="2">G3</strain>
    </source>
</reference>
<dbReference type="AlphaFoldDB" id="A2DUF0"/>
<organism evidence="2 3">
    <name type="scientific">Trichomonas vaginalis (strain ATCC PRA-98 / G3)</name>
    <dbReference type="NCBI Taxonomy" id="412133"/>
    <lineage>
        <taxon>Eukaryota</taxon>
        <taxon>Metamonada</taxon>
        <taxon>Parabasalia</taxon>
        <taxon>Trichomonadida</taxon>
        <taxon>Trichomonadidae</taxon>
        <taxon>Trichomonas</taxon>
    </lineage>
</organism>
<evidence type="ECO:0000313" key="2">
    <source>
        <dbReference type="EMBL" id="EAY15988.1"/>
    </source>
</evidence>
<name>A2DUF0_TRIV3</name>
<accession>A2DUF0</accession>
<reference evidence="2" key="1">
    <citation type="submission" date="2006-10" db="EMBL/GenBank/DDBJ databases">
        <authorList>
            <person name="Amadeo P."/>
            <person name="Zhao Q."/>
            <person name="Wortman J."/>
            <person name="Fraser-Liggett C."/>
            <person name="Carlton J."/>
        </authorList>
    </citation>
    <scope>NUCLEOTIDE SEQUENCE</scope>
    <source>
        <strain evidence="2">G3</strain>
    </source>
</reference>
<dbReference type="VEuPathDB" id="TrichDB:TVAG_262380"/>
<dbReference type="InParanoid" id="A2DUF0"/>
<dbReference type="Proteomes" id="UP000001542">
    <property type="component" value="Unassembled WGS sequence"/>
</dbReference>
<protein>
    <recommendedName>
        <fullName evidence="4">BTB domain-containing protein</fullName>
    </recommendedName>
</protein>
<evidence type="ECO:0000256" key="1">
    <source>
        <dbReference type="SAM" id="Coils"/>
    </source>
</evidence>
<dbReference type="VEuPathDB" id="TrichDB:TVAGG3_0596110"/>
<keyword evidence="3" id="KW-1185">Reference proteome</keyword>
<dbReference type="RefSeq" id="XP_001328211.1">
    <property type="nucleotide sequence ID" value="XM_001328176.1"/>
</dbReference>
<dbReference type="KEGG" id="tva:4773995"/>
<gene>
    <name evidence="2" type="ORF">TVAG_262380</name>
</gene>
<dbReference type="EMBL" id="DS113248">
    <property type="protein sequence ID" value="EAY15988.1"/>
    <property type="molecule type" value="Genomic_DNA"/>
</dbReference>
<dbReference type="SMR" id="A2DUF0"/>